<sequence>MTPGTAKGRTVNQNSIAGIPAMTPLPSLNQILGTTVYRTRTTATSISHAPTMNRTIPISTLRPEVLPISATLASWTDLVKRGCGGGDGRGGADGAVGALGRRCGRAGDDSRGRDPVAGMVLVRPSADAIYRRRAEIRKLMVHPGRQRNGAGGRLPARAIEYGRRLGFRQLLLATRGGTGLPELYRQRGWTEVGRCPAARQVAPGHSRDEHWFQLDLDDGGVSRTA</sequence>
<name>A0A5C4M5G1_9PSEU</name>
<organism evidence="2 3">
    <name type="scientific">Amycolatopsis alkalitolerans</name>
    <dbReference type="NCBI Taxonomy" id="2547244"/>
    <lineage>
        <taxon>Bacteria</taxon>
        <taxon>Bacillati</taxon>
        <taxon>Actinomycetota</taxon>
        <taxon>Actinomycetes</taxon>
        <taxon>Pseudonocardiales</taxon>
        <taxon>Pseudonocardiaceae</taxon>
        <taxon>Amycolatopsis</taxon>
    </lineage>
</organism>
<evidence type="ECO:0000259" key="1">
    <source>
        <dbReference type="PROSITE" id="PS51186"/>
    </source>
</evidence>
<keyword evidence="3" id="KW-1185">Reference proteome</keyword>
<protein>
    <submittedName>
        <fullName evidence="2">GNAT family N-acetyltransferase</fullName>
    </submittedName>
</protein>
<dbReference type="Gene3D" id="3.40.630.30">
    <property type="match status" value="1"/>
</dbReference>
<dbReference type="Proteomes" id="UP000305546">
    <property type="component" value="Unassembled WGS sequence"/>
</dbReference>
<evidence type="ECO:0000313" key="2">
    <source>
        <dbReference type="EMBL" id="TNC25736.1"/>
    </source>
</evidence>
<dbReference type="CDD" id="cd04301">
    <property type="entry name" value="NAT_SF"/>
    <property type="match status" value="1"/>
</dbReference>
<dbReference type="GO" id="GO:0016747">
    <property type="term" value="F:acyltransferase activity, transferring groups other than amino-acyl groups"/>
    <property type="evidence" value="ECO:0007669"/>
    <property type="project" value="InterPro"/>
</dbReference>
<dbReference type="InterPro" id="IPR016181">
    <property type="entry name" value="Acyl_CoA_acyltransferase"/>
</dbReference>
<gene>
    <name evidence="2" type="ORF">FG385_13890</name>
</gene>
<dbReference type="EMBL" id="VDFW01000010">
    <property type="protein sequence ID" value="TNC25736.1"/>
    <property type="molecule type" value="Genomic_DNA"/>
</dbReference>
<keyword evidence="2" id="KW-0808">Transferase</keyword>
<comment type="caution">
    <text evidence="2">The sequence shown here is derived from an EMBL/GenBank/DDBJ whole genome shotgun (WGS) entry which is preliminary data.</text>
</comment>
<dbReference type="PROSITE" id="PS51186">
    <property type="entry name" value="GNAT"/>
    <property type="match status" value="1"/>
</dbReference>
<dbReference type="AlphaFoldDB" id="A0A5C4M5G1"/>
<dbReference type="Pfam" id="PF00583">
    <property type="entry name" value="Acetyltransf_1"/>
    <property type="match status" value="1"/>
</dbReference>
<evidence type="ECO:0000313" key="3">
    <source>
        <dbReference type="Proteomes" id="UP000305546"/>
    </source>
</evidence>
<reference evidence="2 3" key="1">
    <citation type="submission" date="2019-06" db="EMBL/GenBank/DDBJ databases">
        <title>Amycolatopsis alkalitolerans sp. nov., isolated from Gastrodia elata Blume.</title>
        <authorList>
            <person name="Narsing Rao M.P."/>
            <person name="Li W.J."/>
        </authorList>
    </citation>
    <scope>NUCLEOTIDE SEQUENCE [LARGE SCALE GENOMIC DNA]</scope>
    <source>
        <strain evidence="2 3">SYSUP0005</strain>
    </source>
</reference>
<proteinExistence type="predicted"/>
<dbReference type="InterPro" id="IPR000182">
    <property type="entry name" value="GNAT_dom"/>
</dbReference>
<feature type="domain" description="N-acetyltransferase" evidence="1">
    <location>
        <begin position="116"/>
        <end position="217"/>
    </location>
</feature>
<dbReference type="SUPFAM" id="SSF55729">
    <property type="entry name" value="Acyl-CoA N-acyltransferases (Nat)"/>
    <property type="match status" value="1"/>
</dbReference>
<accession>A0A5C4M5G1</accession>